<sequence>MASEAAERSGEDSSGSVPYGDGPEYWDLRYKVDSEPFDWLRDFSELKAHIEACCPRSGDILNVGCGNSLLSEEMYDNGYHNIVNIDCSSVVIALMKERNASRPSMAWQEMDALEMTFEENSFDLILDKSTMDTFACSEELAQNIITYLMEVSRVLRTGGTFLVISYGPPETRLDFLKLSHLKLEVDVITLPAKEGKKEHYMYRCTKQQHVKKRLPAS</sequence>
<comment type="caution">
    <text evidence="5">The sequence shown here is derived from an EMBL/GenBank/DDBJ whole genome shotgun (WGS) entry which is preliminary data.</text>
</comment>
<dbReference type="AlphaFoldDB" id="A0AA36JSB1"/>
<name>A0AA36JSB1_9DINO</name>
<organism evidence="5 6">
    <name type="scientific">Effrenium voratum</name>
    <dbReference type="NCBI Taxonomy" id="2562239"/>
    <lineage>
        <taxon>Eukaryota</taxon>
        <taxon>Sar</taxon>
        <taxon>Alveolata</taxon>
        <taxon>Dinophyceae</taxon>
        <taxon>Suessiales</taxon>
        <taxon>Symbiodiniaceae</taxon>
        <taxon>Effrenium</taxon>
    </lineage>
</organism>
<dbReference type="CDD" id="cd02440">
    <property type="entry name" value="AdoMet_MTases"/>
    <property type="match status" value="1"/>
</dbReference>
<dbReference type="InterPro" id="IPR051419">
    <property type="entry name" value="Lys/N-term_MeTrsfase_sf"/>
</dbReference>
<dbReference type="PANTHER" id="PTHR12176:SF79">
    <property type="entry name" value="METHYLTRANSFERASE TYPE 11 DOMAIN-CONTAINING PROTEIN"/>
    <property type="match status" value="1"/>
</dbReference>
<evidence type="ECO:0000313" key="6">
    <source>
        <dbReference type="Proteomes" id="UP001178507"/>
    </source>
</evidence>
<keyword evidence="3" id="KW-0808">Transferase</keyword>
<evidence type="ECO:0000256" key="3">
    <source>
        <dbReference type="ARBA" id="ARBA00022679"/>
    </source>
</evidence>
<reference evidence="5" key="1">
    <citation type="submission" date="2023-08" db="EMBL/GenBank/DDBJ databases">
        <authorList>
            <person name="Chen Y."/>
            <person name="Shah S."/>
            <person name="Dougan E. K."/>
            <person name="Thang M."/>
            <person name="Chan C."/>
        </authorList>
    </citation>
    <scope>NUCLEOTIDE SEQUENCE</scope>
</reference>
<evidence type="ECO:0000256" key="2">
    <source>
        <dbReference type="ARBA" id="ARBA00022603"/>
    </source>
</evidence>
<dbReference type="Proteomes" id="UP001178507">
    <property type="component" value="Unassembled WGS sequence"/>
</dbReference>
<evidence type="ECO:0000256" key="1">
    <source>
        <dbReference type="ARBA" id="ARBA00008361"/>
    </source>
</evidence>
<comment type="similarity">
    <text evidence="1">Belongs to the methyltransferase superfamily.</text>
</comment>
<dbReference type="GO" id="GO:0032259">
    <property type="term" value="P:methylation"/>
    <property type="evidence" value="ECO:0007669"/>
    <property type="project" value="UniProtKB-KW"/>
</dbReference>
<evidence type="ECO:0000313" key="5">
    <source>
        <dbReference type="EMBL" id="CAJ1411520.1"/>
    </source>
</evidence>
<dbReference type="PANTHER" id="PTHR12176">
    <property type="entry name" value="SAM-DEPENDENT METHYLTRANSFERASE SUPERFAMILY PROTEIN"/>
    <property type="match status" value="1"/>
</dbReference>
<dbReference type="SUPFAM" id="SSF53335">
    <property type="entry name" value="S-adenosyl-L-methionine-dependent methyltransferases"/>
    <property type="match status" value="1"/>
</dbReference>
<accession>A0AA36JSB1</accession>
<dbReference type="InterPro" id="IPR013216">
    <property type="entry name" value="Methyltransf_11"/>
</dbReference>
<dbReference type="Gene3D" id="3.40.50.150">
    <property type="entry name" value="Vaccinia Virus protein VP39"/>
    <property type="match status" value="1"/>
</dbReference>
<protein>
    <recommendedName>
        <fullName evidence="4">Methyltransferase type 11 domain-containing protein</fullName>
    </recommendedName>
</protein>
<dbReference type="GO" id="GO:0008757">
    <property type="term" value="F:S-adenosylmethionine-dependent methyltransferase activity"/>
    <property type="evidence" value="ECO:0007669"/>
    <property type="project" value="InterPro"/>
</dbReference>
<dbReference type="Pfam" id="PF08241">
    <property type="entry name" value="Methyltransf_11"/>
    <property type="match status" value="1"/>
</dbReference>
<evidence type="ECO:0000259" key="4">
    <source>
        <dbReference type="Pfam" id="PF08241"/>
    </source>
</evidence>
<dbReference type="EMBL" id="CAUJNA010003880">
    <property type="protein sequence ID" value="CAJ1411520.1"/>
    <property type="molecule type" value="Genomic_DNA"/>
</dbReference>
<keyword evidence="2" id="KW-0489">Methyltransferase</keyword>
<feature type="domain" description="Methyltransferase type 11" evidence="4">
    <location>
        <begin position="61"/>
        <end position="162"/>
    </location>
</feature>
<dbReference type="InterPro" id="IPR029063">
    <property type="entry name" value="SAM-dependent_MTases_sf"/>
</dbReference>
<dbReference type="FunFam" id="3.40.50.150:FF:000217">
    <property type="entry name" value="Methyltransferase protein 13"/>
    <property type="match status" value="1"/>
</dbReference>
<gene>
    <name evidence="5" type="ORF">EVOR1521_LOCUS32070</name>
</gene>
<proteinExistence type="inferred from homology"/>
<keyword evidence="6" id="KW-1185">Reference proteome</keyword>